<comment type="caution">
    <text evidence="2">The sequence shown here is derived from an EMBL/GenBank/DDBJ whole genome shotgun (WGS) entry which is preliminary data.</text>
</comment>
<evidence type="ECO:0000313" key="2">
    <source>
        <dbReference type="EMBL" id="OOK66548.1"/>
    </source>
</evidence>
<reference evidence="2 3" key="1">
    <citation type="submission" date="2017-02" db="EMBL/GenBank/DDBJ databases">
        <title>Complete genome sequences of Mycobacterium kansasii strains isolated from rhesus macaques.</title>
        <authorList>
            <person name="Panda A."/>
            <person name="Nagaraj S."/>
            <person name="Zhao X."/>
            <person name="Tettelin H."/>
            <person name="Detolla L.J."/>
        </authorList>
    </citation>
    <scope>NUCLEOTIDE SEQUENCE [LARGE SCALE GENOMIC DNA]</scope>
    <source>
        <strain evidence="2 3">11-3813</strain>
    </source>
</reference>
<name>A0A1V3WIF1_MYCKA</name>
<evidence type="ECO:0000256" key="1">
    <source>
        <dbReference type="SAM" id="MobiDB-lite"/>
    </source>
</evidence>
<sequence>MLYCRPGEVPTRLSADQNPRTRPPTVLIGLRLPVGAGGVPNRKFGCAQPPRSSAGSAAICAA</sequence>
<evidence type="ECO:0000313" key="3">
    <source>
        <dbReference type="Proteomes" id="UP000189229"/>
    </source>
</evidence>
<protein>
    <submittedName>
        <fullName evidence="2">Uncharacterized protein</fullName>
    </submittedName>
</protein>
<dbReference type="EMBL" id="MVBM01000009">
    <property type="protein sequence ID" value="OOK66548.1"/>
    <property type="molecule type" value="Genomic_DNA"/>
</dbReference>
<proteinExistence type="predicted"/>
<organism evidence="2 3">
    <name type="scientific">Mycobacterium kansasii</name>
    <dbReference type="NCBI Taxonomy" id="1768"/>
    <lineage>
        <taxon>Bacteria</taxon>
        <taxon>Bacillati</taxon>
        <taxon>Actinomycetota</taxon>
        <taxon>Actinomycetes</taxon>
        <taxon>Mycobacteriales</taxon>
        <taxon>Mycobacteriaceae</taxon>
        <taxon>Mycobacterium</taxon>
    </lineage>
</organism>
<feature type="region of interest" description="Disordered" evidence="1">
    <location>
        <begin position="1"/>
        <end position="25"/>
    </location>
</feature>
<dbReference type="AlphaFoldDB" id="A0A1V3WIF1"/>
<gene>
    <name evidence="2" type="ORF">BZL30_8328</name>
</gene>
<dbReference type="Proteomes" id="UP000189229">
    <property type="component" value="Unassembled WGS sequence"/>
</dbReference>
<accession>A0A1V3WIF1</accession>